<evidence type="ECO:0000256" key="1">
    <source>
        <dbReference type="SAM" id="MobiDB-lite"/>
    </source>
</evidence>
<accession>A0AAF0EX58</accession>
<feature type="compositionally biased region" description="Low complexity" evidence="1">
    <location>
        <begin position="171"/>
        <end position="181"/>
    </location>
</feature>
<feature type="compositionally biased region" description="Basic and acidic residues" evidence="1">
    <location>
        <begin position="321"/>
        <end position="332"/>
    </location>
</feature>
<keyword evidence="3" id="KW-1185">Reference proteome</keyword>
<dbReference type="EMBL" id="CP119880">
    <property type="protein sequence ID" value="WFD35936.1"/>
    <property type="molecule type" value="Genomic_DNA"/>
</dbReference>
<proteinExistence type="predicted"/>
<reference evidence="2" key="1">
    <citation type="submission" date="2023-03" db="EMBL/GenBank/DDBJ databases">
        <title>Mating type loci evolution in Malassezia.</title>
        <authorList>
            <person name="Coelho M.A."/>
        </authorList>
    </citation>
    <scope>NUCLEOTIDE SEQUENCE</scope>
    <source>
        <strain evidence="2">CBS 11721</strain>
    </source>
</reference>
<organism evidence="2 3">
    <name type="scientific">Malassezia cuniculi</name>
    <dbReference type="NCBI Taxonomy" id="948313"/>
    <lineage>
        <taxon>Eukaryota</taxon>
        <taxon>Fungi</taxon>
        <taxon>Dikarya</taxon>
        <taxon>Basidiomycota</taxon>
        <taxon>Ustilaginomycotina</taxon>
        <taxon>Malasseziomycetes</taxon>
        <taxon>Malasseziales</taxon>
        <taxon>Malasseziaceae</taxon>
        <taxon>Malassezia</taxon>
    </lineage>
</organism>
<feature type="region of interest" description="Disordered" evidence="1">
    <location>
        <begin position="150"/>
        <end position="181"/>
    </location>
</feature>
<evidence type="ECO:0000313" key="2">
    <source>
        <dbReference type="EMBL" id="WFD35936.1"/>
    </source>
</evidence>
<evidence type="ECO:0000313" key="3">
    <source>
        <dbReference type="Proteomes" id="UP001219933"/>
    </source>
</evidence>
<feature type="region of interest" description="Disordered" evidence="1">
    <location>
        <begin position="313"/>
        <end position="354"/>
    </location>
</feature>
<dbReference type="AlphaFoldDB" id="A0AAF0EX58"/>
<gene>
    <name evidence="2" type="ORF">MCUN1_002807</name>
</gene>
<protein>
    <submittedName>
        <fullName evidence="2">Uncharacterized protein</fullName>
    </submittedName>
</protein>
<dbReference type="Proteomes" id="UP001219933">
    <property type="component" value="Chromosome 4"/>
</dbReference>
<name>A0AAF0EX58_9BASI</name>
<sequence>MIRIRFAPLPNTEELQSDSESDTVPDHVAAGFPLVRSMSTGAIGFRTAMERARLGIDDLPETSRRRKLLELFVPQEVECQHELSPEERQRRRELIRQIRPGGTGMVTLLDGGRIKARQVGNPQHEREVEEEIQSHLWGFAALAQRECGAKTPDGQEKEDDTPTTPPLSTVRRSSMPSPRRPLVNLGEEIYRRHEDEVRALGVEALEKHRKAKNAQKSTILWHNPYSQVSMPNPSPLYPRRPDARGHVVVPLGQLGIRPKRPQEGRFWTWDDSDDDDDNDSDGDGDDTGNQHMSQEDIDEDKRQCSMLWKHATSRAAAQEVVHPRRNGEKRGNDSIAKTSTTTSRDDLPATLLSDGDEFWPRRSRTSLMLDKYAKSLHV</sequence>
<feature type="compositionally biased region" description="Acidic residues" evidence="1">
    <location>
        <begin position="270"/>
        <end position="286"/>
    </location>
</feature>
<feature type="region of interest" description="Disordered" evidence="1">
    <location>
        <begin position="253"/>
        <end position="298"/>
    </location>
</feature>